<keyword evidence="1 6" id="KW-0732">Signal</keyword>
<evidence type="ECO:0000313" key="9">
    <source>
        <dbReference type="Proteomes" id="UP000007110"/>
    </source>
</evidence>
<feature type="disulfide bond" evidence="5">
    <location>
        <begin position="176"/>
        <end position="240"/>
    </location>
</feature>
<feature type="disulfide bond" evidence="5">
    <location>
        <begin position="543"/>
        <end position="553"/>
    </location>
</feature>
<organism evidence="8 9">
    <name type="scientific">Strongylocentrotus purpuratus</name>
    <name type="common">Purple sea urchin</name>
    <dbReference type="NCBI Taxonomy" id="7668"/>
    <lineage>
        <taxon>Eukaryota</taxon>
        <taxon>Metazoa</taxon>
        <taxon>Echinodermata</taxon>
        <taxon>Eleutherozoa</taxon>
        <taxon>Echinozoa</taxon>
        <taxon>Echinoidea</taxon>
        <taxon>Euechinoidea</taxon>
        <taxon>Echinacea</taxon>
        <taxon>Camarodonta</taxon>
        <taxon>Echinidea</taxon>
        <taxon>Strongylocentrotidae</taxon>
        <taxon>Strongylocentrotus</taxon>
    </lineage>
</organism>
<feature type="chain" id="PRO_5029608439" description="SRCR domain-containing protein" evidence="6">
    <location>
        <begin position="23"/>
        <end position="576"/>
    </location>
</feature>
<feature type="disulfide bond" evidence="5">
    <location>
        <begin position="69"/>
        <end position="133"/>
    </location>
</feature>
<dbReference type="GO" id="GO:0016020">
    <property type="term" value="C:membrane"/>
    <property type="evidence" value="ECO:0007669"/>
    <property type="project" value="InterPro"/>
</dbReference>
<evidence type="ECO:0000313" key="8">
    <source>
        <dbReference type="EnsemblMetazoa" id="XP_030852006"/>
    </source>
</evidence>
<keyword evidence="9" id="KW-1185">Reference proteome</keyword>
<dbReference type="PANTHER" id="PTHR48071">
    <property type="entry name" value="SRCR DOMAIN-CONTAINING PROTEIN"/>
    <property type="match status" value="1"/>
</dbReference>
<dbReference type="SMART" id="SM00202">
    <property type="entry name" value="SR"/>
    <property type="match status" value="5"/>
</dbReference>
<dbReference type="FunFam" id="3.10.250.10:FF:000006">
    <property type="entry name" value="neurotrypsin isoform X2"/>
    <property type="match status" value="5"/>
</dbReference>
<feature type="disulfide bond" evidence="5">
    <location>
        <begin position="327"/>
        <end position="337"/>
    </location>
</feature>
<protein>
    <recommendedName>
        <fullName evidence="7">SRCR domain-containing protein</fullName>
    </recommendedName>
</protein>
<feature type="domain" description="SRCR" evidence="7">
    <location>
        <begin position="151"/>
        <end position="251"/>
    </location>
</feature>
<dbReference type="KEGG" id="spu:586948"/>
<keyword evidence="4" id="KW-0325">Glycoprotein</keyword>
<dbReference type="RefSeq" id="XP_030852006.1">
    <property type="nucleotide sequence ID" value="XM_030996146.1"/>
</dbReference>
<dbReference type="OrthoDB" id="536948at2759"/>
<evidence type="ECO:0000259" key="7">
    <source>
        <dbReference type="PROSITE" id="PS50287"/>
    </source>
</evidence>
<feature type="disulfide bond" evidence="5">
    <location>
        <begin position="220"/>
        <end position="230"/>
    </location>
</feature>
<dbReference type="FunCoup" id="A0A7M7PND7">
    <property type="interactions" value="10"/>
</dbReference>
<evidence type="ECO:0000256" key="1">
    <source>
        <dbReference type="ARBA" id="ARBA00022729"/>
    </source>
</evidence>
<evidence type="ECO:0000256" key="3">
    <source>
        <dbReference type="ARBA" id="ARBA00023157"/>
    </source>
</evidence>
<sequence>MAAVTQMLSGCFFIFCLHSVFASDNGQLHETILRNRRTTQGATIRVVGGSSPTEGRVEVFVNGAWGTVCDDLWDINDANVACRQLGFGRAISAPGSASYGSGSGSILLDNLACTGAESNLLHCPHSGVGSHNCGHSEDAGVVCSSDLSSAIRVVGGSSSTEGRVEVFVNGAWGTVCDDLWDINDANVACRQLGFGRAISAPGSARYGSGSGSILLDNLACTGAESNLLSCPHSGVGSHNCGHSEDAGVVCSSSLSSAIRVVGGSRPTEGRVEVFVNGAWGTVCDDLWDVNDANVACRQLGFGRAISAPVGARYGSGSGSILLDNLACTGAESNLLSCPHSGIGSHNCGHEEDAGVVCMHSSDLSSAIRVVGGSSSTEGRVEVFVNGAWGTVCDDLWDINDANVVCRQLGFGRAISAPGSASYGQGSGSILLDNLACTGAESNLLYCPHSGVGSHNCGHSEDAGVVCSSSLSSAIRVVGGSSPTEGRVEVFINGAWGTVCDDLWDINDANVACRQLGFGRAISAPGFARYGSGSGSFLLDNLACTGAESNLLSCPHNGVGNHNCGYGEDAGVSCAPS</sequence>
<dbReference type="AlphaFoldDB" id="A0A7M7PND7"/>
<feature type="domain" description="SRCR" evidence="7">
    <location>
        <begin position="474"/>
        <end position="574"/>
    </location>
</feature>
<dbReference type="PANTHER" id="PTHR48071:SF18">
    <property type="entry name" value="DELETED IN MALIGNANT BRAIN TUMORS 1 PROTEIN-RELATED"/>
    <property type="match status" value="1"/>
</dbReference>
<keyword evidence="3 5" id="KW-1015">Disulfide bond</keyword>
<evidence type="ECO:0000256" key="4">
    <source>
        <dbReference type="ARBA" id="ARBA00023180"/>
    </source>
</evidence>
<reference evidence="8" key="2">
    <citation type="submission" date="2021-01" db="UniProtKB">
        <authorList>
            <consortium name="EnsemblMetazoa"/>
        </authorList>
    </citation>
    <scope>IDENTIFICATION</scope>
</reference>
<dbReference type="Pfam" id="PF00530">
    <property type="entry name" value="SRCR"/>
    <property type="match status" value="5"/>
</dbReference>
<dbReference type="Gene3D" id="3.10.250.10">
    <property type="entry name" value="SRCR-like domain"/>
    <property type="match status" value="5"/>
</dbReference>
<dbReference type="OMA" id="QMRCGEA"/>
<dbReference type="GeneID" id="586948"/>
<dbReference type="InterPro" id="IPR001190">
    <property type="entry name" value="SRCR"/>
</dbReference>
<dbReference type="InterPro" id="IPR036772">
    <property type="entry name" value="SRCR-like_dom_sf"/>
</dbReference>
<reference evidence="9" key="1">
    <citation type="submission" date="2015-02" db="EMBL/GenBank/DDBJ databases">
        <title>Genome sequencing for Strongylocentrotus purpuratus.</title>
        <authorList>
            <person name="Murali S."/>
            <person name="Liu Y."/>
            <person name="Vee V."/>
            <person name="English A."/>
            <person name="Wang M."/>
            <person name="Skinner E."/>
            <person name="Han Y."/>
            <person name="Muzny D.M."/>
            <person name="Worley K.C."/>
            <person name="Gibbs R.A."/>
        </authorList>
    </citation>
    <scope>NUCLEOTIDE SEQUENCE</scope>
</reference>
<feature type="domain" description="SRCR" evidence="7">
    <location>
        <begin position="44"/>
        <end position="144"/>
    </location>
</feature>
<dbReference type="PROSITE" id="PS50287">
    <property type="entry name" value="SRCR_2"/>
    <property type="match status" value="5"/>
</dbReference>
<feature type="disulfide bond" evidence="5">
    <location>
        <begin position="113"/>
        <end position="123"/>
    </location>
</feature>
<feature type="signal peptide" evidence="6">
    <location>
        <begin position="1"/>
        <end position="22"/>
    </location>
</feature>
<feature type="disulfide bond" evidence="5">
    <location>
        <begin position="405"/>
        <end position="466"/>
    </location>
</feature>
<feature type="domain" description="SRCR" evidence="7">
    <location>
        <begin position="367"/>
        <end position="467"/>
    </location>
</feature>
<feature type="disulfide bond" evidence="5">
    <location>
        <begin position="189"/>
        <end position="250"/>
    </location>
</feature>
<feature type="disulfide bond" evidence="5">
    <location>
        <begin position="296"/>
        <end position="357"/>
    </location>
</feature>
<name>A0A7M7PND7_STRPU</name>
<accession>A0A7M7PND7</accession>
<evidence type="ECO:0000256" key="2">
    <source>
        <dbReference type="ARBA" id="ARBA00022737"/>
    </source>
</evidence>
<keyword evidence="2" id="KW-0677">Repeat</keyword>
<feature type="disulfide bond" evidence="5">
    <location>
        <begin position="392"/>
        <end position="456"/>
    </location>
</feature>
<feature type="disulfide bond" evidence="5">
    <location>
        <begin position="512"/>
        <end position="573"/>
    </location>
</feature>
<dbReference type="PROSITE" id="PS00420">
    <property type="entry name" value="SRCR_1"/>
    <property type="match status" value="5"/>
</dbReference>
<feature type="disulfide bond" evidence="5">
    <location>
        <begin position="82"/>
        <end position="143"/>
    </location>
</feature>
<feature type="disulfide bond" evidence="5">
    <location>
        <begin position="499"/>
        <end position="563"/>
    </location>
</feature>
<dbReference type="Proteomes" id="UP000007110">
    <property type="component" value="Unassembled WGS sequence"/>
</dbReference>
<dbReference type="SUPFAM" id="SSF56487">
    <property type="entry name" value="SRCR-like"/>
    <property type="match status" value="5"/>
</dbReference>
<feature type="domain" description="SRCR" evidence="7">
    <location>
        <begin position="258"/>
        <end position="358"/>
    </location>
</feature>
<proteinExistence type="predicted"/>
<evidence type="ECO:0000256" key="5">
    <source>
        <dbReference type="PROSITE-ProRule" id="PRU00196"/>
    </source>
</evidence>
<dbReference type="InParanoid" id="A0A7M7PND7"/>
<dbReference type="PRINTS" id="PR00258">
    <property type="entry name" value="SPERACTRCPTR"/>
</dbReference>
<evidence type="ECO:0000256" key="6">
    <source>
        <dbReference type="SAM" id="SignalP"/>
    </source>
</evidence>
<feature type="disulfide bond" evidence="5">
    <location>
        <begin position="436"/>
        <end position="446"/>
    </location>
</feature>
<dbReference type="EnsemblMetazoa" id="XM_030996146">
    <property type="protein sequence ID" value="XP_030852006"/>
    <property type="gene ID" value="LOC586948"/>
</dbReference>
<feature type="disulfide bond" evidence="5">
    <location>
        <begin position="283"/>
        <end position="347"/>
    </location>
</feature>